<organism evidence="2">
    <name type="scientific">marine sediment metagenome</name>
    <dbReference type="NCBI Taxonomy" id="412755"/>
    <lineage>
        <taxon>unclassified sequences</taxon>
        <taxon>metagenomes</taxon>
        <taxon>ecological metagenomes</taxon>
    </lineage>
</organism>
<gene>
    <name evidence="2" type="ORF">S03H2_49554</name>
</gene>
<keyword evidence="1" id="KW-0472">Membrane</keyword>
<name>X1IVN3_9ZZZZ</name>
<protein>
    <recommendedName>
        <fullName evidence="3">Periplasmic copper-binding protein NosD beta helix domain-containing protein</fullName>
    </recommendedName>
</protein>
<dbReference type="EMBL" id="BARU01031316">
    <property type="protein sequence ID" value="GAH73330.1"/>
    <property type="molecule type" value="Genomic_DNA"/>
</dbReference>
<feature type="non-terminal residue" evidence="2">
    <location>
        <position position="1"/>
    </location>
</feature>
<keyword evidence="1" id="KW-0812">Transmembrane</keyword>
<reference evidence="2" key="1">
    <citation type="journal article" date="2014" name="Front. Microbiol.">
        <title>High frequency of phylogenetically diverse reductive dehalogenase-homologous genes in deep subseafloor sedimentary metagenomes.</title>
        <authorList>
            <person name="Kawai M."/>
            <person name="Futagami T."/>
            <person name="Toyoda A."/>
            <person name="Takaki Y."/>
            <person name="Nishi S."/>
            <person name="Hori S."/>
            <person name="Arai W."/>
            <person name="Tsubouchi T."/>
            <person name="Morono Y."/>
            <person name="Uchiyama I."/>
            <person name="Ito T."/>
            <person name="Fujiyama A."/>
            <person name="Inagaki F."/>
            <person name="Takami H."/>
        </authorList>
    </citation>
    <scope>NUCLEOTIDE SEQUENCE</scope>
    <source>
        <strain evidence="2">Expedition CK06-06</strain>
    </source>
</reference>
<accession>X1IVN3</accession>
<evidence type="ECO:0000313" key="2">
    <source>
        <dbReference type="EMBL" id="GAH73330.1"/>
    </source>
</evidence>
<dbReference type="AlphaFoldDB" id="X1IVN3"/>
<comment type="caution">
    <text evidence="2">The sequence shown here is derived from an EMBL/GenBank/DDBJ whole genome shotgun (WGS) entry which is preliminary data.</text>
</comment>
<sequence length="110" mass="12674">HDNIIHHNSFINNSLAEEYTIDGERTGTIGSQGYDEGYNNFWYNEEGKYGNHWSDLEGRKTYPIDGPAEAEDIYPLELTYNESAFIPFVTFLLSFTSISCLLIILTKRRN</sequence>
<feature type="transmembrane region" description="Helical" evidence="1">
    <location>
        <begin position="84"/>
        <end position="105"/>
    </location>
</feature>
<evidence type="ECO:0000256" key="1">
    <source>
        <dbReference type="SAM" id="Phobius"/>
    </source>
</evidence>
<keyword evidence="1" id="KW-1133">Transmembrane helix</keyword>
<evidence type="ECO:0008006" key="3">
    <source>
        <dbReference type="Google" id="ProtNLM"/>
    </source>
</evidence>
<proteinExistence type="predicted"/>